<feature type="non-terminal residue" evidence="2">
    <location>
        <position position="286"/>
    </location>
</feature>
<feature type="transmembrane region" description="Helical" evidence="1">
    <location>
        <begin position="9"/>
        <end position="32"/>
    </location>
</feature>
<evidence type="ECO:0000313" key="2">
    <source>
        <dbReference type="EMBL" id="PIW96794.1"/>
    </source>
</evidence>
<accession>A0A2M7INK0</accession>
<evidence type="ECO:0008006" key="4">
    <source>
        <dbReference type="Google" id="ProtNLM"/>
    </source>
</evidence>
<feature type="transmembrane region" description="Helical" evidence="1">
    <location>
        <begin position="84"/>
        <end position="101"/>
    </location>
</feature>
<dbReference type="Proteomes" id="UP000230837">
    <property type="component" value="Unassembled WGS sequence"/>
</dbReference>
<feature type="transmembrane region" description="Helical" evidence="1">
    <location>
        <begin position="44"/>
        <end position="64"/>
    </location>
</feature>
<evidence type="ECO:0000256" key="1">
    <source>
        <dbReference type="SAM" id="Phobius"/>
    </source>
</evidence>
<reference evidence="3" key="1">
    <citation type="submission" date="2017-09" db="EMBL/GenBank/DDBJ databases">
        <title>Depth-based differentiation of microbial function through sediment-hosted aquifers and enrichment of novel symbionts in the deep terrestrial subsurface.</title>
        <authorList>
            <person name="Probst A.J."/>
            <person name="Ladd B."/>
            <person name="Jarett J.K."/>
            <person name="Geller-Mcgrath D.E."/>
            <person name="Sieber C.M.K."/>
            <person name="Emerson J.B."/>
            <person name="Anantharaman K."/>
            <person name="Thomas B.C."/>
            <person name="Malmstrom R."/>
            <person name="Stieglmeier M."/>
            <person name="Klingl A."/>
            <person name="Woyke T."/>
            <person name="Ryan C.M."/>
            <person name="Banfield J.F."/>
        </authorList>
    </citation>
    <scope>NUCLEOTIDE SEQUENCE [LARGE SCALE GENOMIC DNA]</scope>
</reference>
<comment type="caution">
    <text evidence="2">The sequence shown here is derived from an EMBL/GenBank/DDBJ whole genome shotgun (WGS) entry which is preliminary data.</text>
</comment>
<keyword evidence="1" id="KW-0812">Transmembrane</keyword>
<evidence type="ECO:0000313" key="3">
    <source>
        <dbReference type="Proteomes" id="UP000230837"/>
    </source>
</evidence>
<protein>
    <recommendedName>
        <fullName evidence="4">Bacterial sugar transferase domain-containing protein</fullName>
    </recommendedName>
</protein>
<dbReference type="EMBL" id="PFHR01000159">
    <property type="protein sequence ID" value="PIW96794.1"/>
    <property type="molecule type" value="Genomic_DNA"/>
</dbReference>
<name>A0A2M7INK0_9BACT</name>
<keyword evidence="1" id="KW-1133">Transmembrane helix</keyword>
<keyword evidence="1" id="KW-0472">Membrane</keyword>
<feature type="transmembrane region" description="Helical" evidence="1">
    <location>
        <begin position="107"/>
        <end position="126"/>
    </location>
</feature>
<sequence>MGERTRELFILISGDVIIFMVSLWLTLLFRYLSWPSLSLLEIHFWPFLFLSGIWLFIFYIGGLYDKHTVFLKTFLFSKILNIQVANVLVASLIFSIVPFGITPKTNLIIYLVVSVILVTIWRLYLFNFLSPKASHRAILLADGEEAIELADEINNNDRYNYKFVRLIDSKTALQTPDFKNKLLSLIEREKIKIIVADPHSIYLEKVLPNLFDLAFLDFKFTFLDFYRVYEDTFDRVPLSALRYDWFLTHVSQSKSLVYDFTKRIIDIIGSLILGIIFALMLPFIYI</sequence>
<feature type="transmembrane region" description="Helical" evidence="1">
    <location>
        <begin position="264"/>
        <end position="285"/>
    </location>
</feature>
<proteinExistence type="predicted"/>
<gene>
    <name evidence="2" type="ORF">COZ82_03035</name>
</gene>
<dbReference type="AlphaFoldDB" id="A0A2M7INK0"/>
<organism evidence="2 3">
    <name type="scientific">Candidatus Kaiserbacteria bacterium CG_4_8_14_3_um_filter_38_9</name>
    <dbReference type="NCBI Taxonomy" id="1974599"/>
    <lineage>
        <taxon>Bacteria</taxon>
        <taxon>Candidatus Kaiseribacteriota</taxon>
    </lineage>
</organism>